<evidence type="ECO:0000313" key="4">
    <source>
        <dbReference type="Proteomes" id="UP000037460"/>
    </source>
</evidence>
<dbReference type="PANTHER" id="PTHR23159">
    <property type="entry name" value="CENTROSOMAL PROTEIN 2"/>
    <property type="match status" value="1"/>
</dbReference>
<dbReference type="PANTHER" id="PTHR23159:SF31">
    <property type="entry name" value="CENTROSOME-ASSOCIATED PROTEIN CEP250 ISOFORM X1"/>
    <property type="match status" value="1"/>
</dbReference>
<feature type="region of interest" description="Disordered" evidence="2">
    <location>
        <begin position="82"/>
        <end position="105"/>
    </location>
</feature>
<feature type="region of interest" description="Disordered" evidence="2">
    <location>
        <begin position="351"/>
        <end position="385"/>
    </location>
</feature>
<keyword evidence="1" id="KW-0175">Coiled coil</keyword>
<sequence length="1475" mass="156898">MMKKELEEITARIEATLTHYEMMEENGADRWSGMRRDDQVDATLAQLAEHGRERVDVVLIALREVATERQMVLNELRAQLEAARSADDTGRGRADSDESEDASAMEEARLFEKLDRLEAIQRRIQTAGERLLEYQRKSQSQALLTSLQEEVANQKGRLEKLMAEATERAAQLEAKTSALEASEYEVGRLTLDLREVKERAAKAGKEKESEKLEKEKAEREALEAAQKERDVLQKLCNKLKAERDELKGQLDSISISISEATSPSPPRPVSCDHAFSYEWALESSEGFGRHVEELRELGRSLGAQLREHAALTIESEESLTTALASGFDAAARAHTAIVAAVEAERDELKAQLATRPASAPRAGDDPPPSTPHSSRPGSAGAQPPNFRASKMARAVSLLKADSMRASARGSAGLESELQRTQYALISAKQELQQELTKLDEARASLLEARQQLAELSAMADEQRAAAAADLEAAQAAIKQAIADAAAARKQASANEQGDAHTAEDAAAAAAAVAQARLEAERLEQALTHAEAQAREARRQAEAERAAKLAALDGRMEATLVPQPEGALSTALDPEAASALALLHKARSGQFTDKLQQAQRIKRLEEAHAAALAELKEESNELERSAQAEWWVAAICKRALSAELKSCEALVLTTALAQQGGGAAAAAAEAAKSRAEAAEAESVTAKQAADEAWKAARLLEGELEAANARWGKLQEQLKAQALEKAQLAKQLDEAGELQKALEAQRDDLTRTRDEQKAVLRKLEEEKERAGGEQLVNARAELERLRKASSAERKASAEQLAQLNVQHALELSEAQKASAAALANADERIERAVAARMRMLDDQMAAEAAVHEALTRELAAADTARHVAEDALEDARQAAAEERLALQEAMLSLDAAHEAKLMSATHALQVSSEVPLADAKRAARKAATRIGALEAELEQLKTALMTSLLPPTANATFLTESDPPIVIDPPVASAPPMGGSPIVGSVGGLGRSLDGFASTVEDDGWGDVPPPPQGSYASGQGSNTASGVYDGRDERPRWRPSGQLPLEMPAAVALLERTQRQLLEVSDLMVYERGVLLGSAVAGVAAAAANAAAKADALEQLSSVSAVGATAAGAAPPAPPGSRGGFASLSVASAVGAGARVAWLLREGIGHTDAFGIRGAVRPATKPLDTAQLQRVLRALFAQQRALSSQAALGNWELLGAMALLRPRQKRLQALHASLLAELRGEGGGEAAGTGNPDAALAPASARIALTDRRRAELDAQLPRIAALASQREQQREWCAQVWVLRRQAVRAVGARVMSQAVYALTKLTDAANVQPVGAGLLSRPGSAARASSARAAASPRLKKRDALAAAIFADPPVLPFVLPADGGEFGSLAHGLESLGAKDGFATRTHSVVVQGTQSEALRRNSPSRNGGGTDDEALAGLFGGAAEVWGKGEGLKTEVMQRICVAAQHWPTDFGRLGARLQRQLSTDENKYDVF</sequence>
<feature type="compositionally biased region" description="Basic and acidic residues" evidence="2">
    <location>
        <begin position="84"/>
        <end position="96"/>
    </location>
</feature>
<feature type="compositionally biased region" description="Polar residues" evidence="2">
    <location>
        <begin position="1013"/>
        <end position="1024"/>
    </location>
</feature>
<keyword evidence="4" id="KW-1185">Reference proteome</keyword>
<dbReference type="EMBL" id="JWZX01003338">
    <property type="protein sequence ID" value="KOO21748.1"/>
    <property type="molecule type" value="Genomic_DNA"/>
</dbReference>
<dbReference type="Proteomes" id="UP000037460">
    <property type="component" value="Unassembled WGS sequence"/>
</dbReference>
<name>A0A0M0J691_9EUKA</name>
<comment type="caution">
    <text evidence="3">The sequence shown here is derived from an EMBL/GenBank/DDBJ whole genome shotgun (WGS) entry which is preliminary data.</text>
</comment>
<feature type="coiled-coil region" evidence="1">
    <location>
        <begin position="117"/>
        <end position="256"/>
    </location>
</feature>
<proteinExistence type="predicted"/>
<evidence type="ECO:0000313" key="3">
    <source>
        <dbReference type="EMBL" id="KOO21748.1"/>
    </source>
</evidence>
<feature type="coiled-coil region" evidence="1">
    <location>
        <begin position="914"/>
        <end position="941"/>
    </location>
</feature>
<feature type="coiled-coil region" evidence="1">
    <location>
        <begin position="424"/>
        <end position="546"/>
    </location>
</feature>
<organism evidence="3 4">
    <name type="scientific">Chrysochromulina tobinii</name>
    <dbReference type="NCBI Taxonomy" id="1460289"/>
    <lineage>
        <taxon>Eukaryota</taxon>
        <taxon>Haptista</taxon>
        <taxon>Haptophyta</taxon>
        <taxon>Prymnesiophyceae</taxon>
        <taxon>Prymnesiales</taxon>
        <taxon>Chrysochromulinaceae</taxon>
        <taxon>Chrysochromulina</taxon>
    </lineage>
</organism>
<evidence type="ECO:0000256" key="2">
    <source>
        <dbReference type="SAM" id="MobiDB-lite"/>
    </source>
</evidence>
<reference evidence="4" key="1">
    <citation type="journal article" date="2015" name="PLoS Genet.">
        <title>Genome Sequence and Transcriptome Analyses of Chrysochromulina tobin: Metabolic Tools for Enhanced Algal Fitness in the Prominent Order Prymnesiales (Haptophyceae).</title>
        <authorList>
            <person name="Hovde B.T."/>
            <person name="Deodato C.R."/>
            <person name="Hunsperger H.M."/>
            <person name="Ryken S.A."/>
            <person name="Yost W."/>
            <person name="Jha R.K."/>
            <person name="Patterson J."/>
            <person name="Monnat R.J. Jr."/>
            <person name="Barlow S.B."/>
            <person name="Starkenburg S.R."/>
            <person name="Cattolico R.A."/>
        </authorList>
    </citation>
    <scope>NUCLEOTIDE SEQUENCE</scope>
    <source>
        <strain evidence="4">CCMP291</strain>
    </source>
</reference>
<feature type="coiled-coil region" evidence="1">
    <location>
        <begin position="597"/>
        <end position="627"/>
    </location>
</feature>
<feature type="region of interest" description="Disordered" evidence="2">
    <location>
        <begin position="997"/>
        <end position="1041"/>
    </location>
</feature>
<evidence type="ECO:0000256" key="1">
    <source>
        <dbReference type="SAM" id="Coils"/>
    </source>
</evidence>
<protein>
    <submittedName>
        <fullName evidence="3">Uncharacterized protein</fullName>
    </submittedName>
</protein>
<gene>
    <name evidence="3" type="ORF">Ctob_001314</name>
</gene>
<feature type="coiled-coil region" evidence="1">
    <location>
        <begin position="667"/>
        <end position="793"/>
    </location>
</feature>
<accession>A0A0M0J691</accession>